<dbReference type="InterPro" id="IPR033162">
    <property type="entry name" value="TBCD"/>
</dbReference>
<organism evidence="2 3">
    <name type="scientific">Henningerozyma blattae (strain ATCC 34711 / CBS 6284 / DSM 70876 / NBRC 10599 / NRRL Y-10934 / UCD 77-7)</name>
    <name type="common">Yeast</name>
    <name type="synonym">Tetrapisispora blattae</name>
    <dbReference type="NCBI Taxonomy" id="1071380"/>
    <lineage>
        <taxon>Eukaryota</taxon>
        <taxon>Fungi</taxon>
        <taxon>Dikarya</taxon>
        <taxon>Ascomycota</taxon>
        <taxon>Saccharomycotina</taxon>
        <taxon>Saccharomycetes</taxon>
        <taxon>Saccharomycetales</taxon>
        <taxon>Saccharomycetaceae</taxon>
        <taxon>Henningerozyma</taxon>
    </lineage>
</organism>
<dbReference type="EMBL" id="HE806316">
    <property type="protein sequence ID" value="CCH58244.1"/>
    <property type="molecule type" value="Genomic_DNA"/>
</dbReference>
<dbReference type="AlphaFoldDB" id="I2GVU2"/>
<dbReference type="RefSeq" id="XP_004177763.1">
    <property type="nucleotide sequence ID" value="XM_004177715.1"/>
</dbReference>
<keyword evidence="3" id="KW-1185">Reference proteome</keyword>
<dbReference type="KEGG" id="tbl:TBLA_0A04500"/>
<dbReference type="PANTHER" id="PTHR12658:SF0">
    <property type="entry name" value="TUBULIN-SPECIFIC CHAPERONE D"/>
    <property type="match status" value="1"/>
</dbReference>
<evidence type="ECO:0000313" key="3">
    <source>
        <dbReference type="Proteomes" id="UP000002866"/>
    </source>
</evidence>
<dbReference type="STRING" id="1071380.I2GVU2"/>
<dbReference type="InterPro" id="IPR058033">
    <property type="entry name" value="ARM_TBCD_2nd"/>
</dbReference>
<feature type="domain" description="Tubulin-folding cofactor D ARM repeats" evidence="1">
    <location>
        <begin position="256"/>
        <end position="435"/>
    </location>
</feature>
<dbReference type="OMA" id="ATNFICW"/>
<dbReference type="PANTHER" id="PTHR12658">
    <property type="entry name" value="BETA-TUBULIN COFACTOR D"/>
    <property type="match status" value="1"/>
</dbReference>
<dbReference type="GO" id="GO:0048487">
    <property type="term" value="F:beta-tubulin binding"/>
    <property type="evidence" value="ECO:0007669"/>
    <property type="project" value="InterPro"/>
</dbReference>
<protein>
    <recommendedName>
        <fullName evidence="1">Tubulin-folding cofactor D ARM repeats domain-containing protein</fullName>
    </recommendedName>
</protein>
<reference evidence="2 3" key="1">
    <citation type="journal article" date="2011" name="Proc. Natl. Acad. Sci. U.S.A.">
        <title>Evolutionary erosion of yeast sex chromosomes by mating-type switching accidents.</title>
        <authorList>
            <person name="Gordon J.L."/>
            <person name="Armisen D."/>
            <person name="Proux-Wera E."/>
            <person name="Oheigeartaigh S.S."/>
            <person name="Byrne K.P."/>
            <person name="Wolfe K.H."/>
        </authorList>
    </citation>
    <scope>NUCLEOTIDE SEQUENCE [LARGE SCALE GENOMIC DNA]</scope>
    <source>
        <strain evidence="3">ATCC 34711 / CBS 6284 / DSM 70876 / NBRC 10599 / NRRL Y-10934 / UCD 77-7</strain>
    </source>
</reference>
<dbReference type="GO" id="GO:0005096">
    <property type="term" value="F:GTPase activator activity"/>
    <property type="evidence" value="ECO:0007669"/>
    <property type="project" value="InterPro"/>
</dbReference>
<dbReference type="HOGENOM" id="CLU_288698_0_0_1"/>
<dbReference type="Gene3D" id="1.25.10.10">
    <property type="entry name" value="Leucine-rich Repeat Variant"/>
    <property type="match status" value="1"/>
</dbReference>
<dbReference type="InterPro" id="IPR011989">
    <property type="entry name" value="ARM-like"/>
</dbReference>
<dbReference type="eggNOG" id="KOG1943">
    <property type="taxonomic scope" value="Eukaryota"/>
</dbReference>
<name>I2GVU2_HENB6</name>
<dbReference type="InParanoid" id="I2GVU2"/>
<accession>I2GVU2</accession>
<dbReference type="Pfam" id="PF25767">
    <property type="entry name" value="ARM_TBCD_2nd"/>
    <property type="match status" value="1"/>
</dbReference>
<dbReference type="GO" id="GO:0000226">
    <property type="term" value="P:microtubule cytoskeleton organization"/>
    <property type="evidence" value="ECO:0007669"/>
    <property type="project" value="TreeGrafter"/>
</dbReference>
<evidence type="ECO:0000313" key="2">
    <source>
        <dbReference type="EMBL" id="CCH58244.1"/>
    </source>
</evidence>
<dbReference type="Proteomes" id="UP000002866">
    <property type="component" value="Chromosome 1"/>
</dbReference>
<evidence type="ECO:0000259" key="1">
    <source>
        <dbReference type="Pfam" id="PF25767"/>
    </source>
</evidence>
<dbReference type="SUPFAM" id="SSF48371">
    <property type="entry name" value="ARM repeat"/>
    <property type="match status" value="1"/>
</dbReference>
<proteinExistence type="predicted"/>
<dbReference type="FunCoup" id="I2GVU2">
    <property type="interactions" value="210"/>
</dbReference>
<dbReference type="OrthoDB" id="10253476at2759"/>
<sequence length="1041" mass="120797">MSLLYTHSVDKLLDIITRGIGSSHYKDISEILTALDQFQQDPDVLDKYLEGWIQKLIEQFFDDSVDIQVNVAKLFYTFARICNWKKIFIQLPSDIYLLPKVLQFLTDDDSNFNDGVWEVNYLLLSWLSILVMSPFKLSNDEEIFLISNKFMNKSQTLKPIVSHIHSELLIRNQSLYLKHYNQSTSDQNTSLNCLTLNNLLKLIITKSLNNFNYFDNVTIMNFTNRILNKETSSSIQIIDIKILTKLFKLNVFHENWDILDDIINFFSYNLSSSSTNIRFQLAHSFAKIIKIIIDDMRDTSMVSELLSFCQTESESLLLENWDLIDLDKLHTLLLMLAENSKYIVQNEKSICTTIFSNIVPHTSHFQQRRLNQIKGTQIRDASNFICWSFSRCPDLPKDVLQNGFLNLLLCSLSDPELVIRKSANAALQEILGRYGRNFLNDTIILRIIELKITDSQKSLINNTLILYDLLMESYPSYFEFIMVWLIKFNVFQNHDLRLLKDSITTVSIILDKYASNLSHICELILDLTSIIRTPIDAGKSLSLLLEVHKHLEISKLKQNIGISINILLKTNSIKKLNTSNEIFKQLALLKFWKYSLSNDETFVLSKQHIDLMLMIIRNVSMATPFLEDFKMIFKDIILLVKQEQGFVDKDLQDEFWKTMERFIHFNCPLACYLLSFFQPLYFTELFFKYISNMSPLNKSLLLESLNFTILDILEATGSRILDVIIEFLNDYTTSEQGDVGRFVRTSAITLIKSHQTIFWSPKFTNKTQLVDNVIRLIGEPLTSLRILTFEFLCEVYDHEFSKDANFNEEILLFQRRIFNNKNINFWKGYALSLGAIHSTDIQITSALDSFLKYYDSIEGESEKLELCNDLIRIIPTAKVLQDSKNNQLLNSATGIVAFDIIKFTVTCINMWIRLFESNIHIIPTFNYQGVYSKFYNIHLVNNNTLRLHVLKLFPFIAISQHSNVINGDLAFPNSIIQRFWQVGAKKENKLSKPIQTACIEGILLILISYNQLDKVNLLIEAKGDSDLLYDDNLLRDILITR</sequence>
<dbReference type="GO" id="GO:0007021">
    <property type="term" value="P:tubulin complex assembly"/>
    <property type="evidence" value="ECO:0007669"/>
    <property type="project" value="InterPro"/>
</dbReference>
<gene>
    <name evidence="2" type="primary">TBLA0A04500</name>
    <name evidence="2" type="ORF">TBLA_0A04500</name>
</gene>
<dbReference type="GO" id="GO:0007023">
    <property type="term" value="P:post-chaperonin tubulin folding pathway"/>
    <property type="evidence" value="ECO:0007669"/>
    <property type="project" value="InterPro"/>
</dbReference>
<dbReference type="InterPro" id="IPR016024">
    <property type="entry name" value="ARM-type_fold"/>
</dbReference>
<dbReference type="GeneID" id="14493225"/>
<dbReference type="Pfam" id="PF23579">
    <property type="entry name" value="ARM_TBCD"/>
    <property type="match status" value="1"/>
</dbReference>